<evidence type="ECO:0000259" key="2">
    <source>
        <dbReference type="SMART" id="SM00382"/>
    </source>
</evidence>
<protein>
    <submittedName>
        <fullName evidence="4">ATP-binding protein</fullName>
    </submittedName>
</protein>
<dbReference type="RefSeq" id="WP_041516098.1">
    <property type="nucleotide sequence ID" value="NZ_JPRK01000003.1"/>
</dbReference>
<keyword evidence="4" id="KW-0547">Nucleotide-binding</keyword>
<keyword evidence="4" id="KW-0067">ATP-binding</keyword>
<reference evidence="3 5" key="1">
    <citation type="submission" date="2015-01" db="EMBL/GenBank/DDBJ databases">
        <title>Genome of Flavobacterium hibernum DSM 12611.</title>
        <authorList>
            <person name="Stropko S.J."/>
            <person name="Pipes S.E."/>
            <person name="Newman J.D."/>
        </authorList>
    </citation>
    <scope>NUCLEOTIDE SEQUENCE [LARGE SCALE GENOMIC DNA]</scope>
    <source>
        <strain evidence="3 5">DSM 12611</strain>
    </source>
</reference>
<dbReference type="Pfam" id="PF24883">
    <property type="entry name" value="NPHP3_N"/>
    <property type="match status" value="1"/>
</dbReference>
<dbReference type="SUPFAM" id="SSF52540">
    <property type="entry name" value="P-loop containing nucleoside triphosphate hydrolases"/>
    <property type="match status" value="1"/>
</dbReference>
<dbReference type="InterPro" id="IPR056884">
    <property type="entry name" value="NPHP3-like_N"/>
</dbReference>
<evidence type="ECO:0000256" key="1">
    <source>
        <dbReference type="ARBA" id="ARBA00022737"/>
    </source>
</evidence>
<keyword evidence="1" id="KW-0677">Repeat</keyword>
<dbReference type="SMART" id="SM00382">
    <property type="entry name" value="AAA"/>
    <property type="match status" value="1"/>
</dbReference>
<sequence>MDKPTISDADLSSAGDDFHILWTIKKSLELLNFDNSGLKAVTIEGFEKNLSQKIDPTGEKFLGIDLTEYYGGENFLSSDSIVISQLKYSTRRSSENFTFSKLYEGKKSSSFHGSVIHRLAEVYKTFLCEFGREKALEKITIKLVTNRNVNASQLSQIIQIQDFLKRNKRPLSITSVLNEFPKFVKEPFVKLRKASGLTVYEFCDFLRLLNFEDSGTASRQTLNFELVKSIAKTSIRSKNQFNSLFKMIWDKMMPENRDERTLTLIDTLACFGFSSIENLFPVSQNFEHNPSVILREQLQEIITVIHKNTSYKPICIHGGAGIGKSTITQQIKNELPAHSQCILFDCYGAGKYQNPEDKRHLHRNAIIQLSNEMAKKIGSEFLLLQNESDDVYLKEFIKRIKDAVAVLRNREPLSCLVLVIDAADNSITAADQCGEKSFVQDLLNMEIPSGCHIIATSRTYRKETLNLPSKYIDIELKPFSIVESALFLKNNFAKITADEVLEFHNYTKGIPRVQFYSLHLKRQGINEVINYLKPNGKAVEDLILDKIEQALLRVGKDKRKLIEHFFKLLISLPRPVPISYLSEIMKVDSKFLEDLSSDIWNGLILDGELFSFRDEDFENYIRESYQISFEHLQETALLFFNKSDQDEYASVNLGGLLFNAGFKQELVDIVLNRKALVFPKDPIRNKQVYINRTKLALKVSRDIGDELTFFKLLFIAAEESKTDKALNQLLIKYPDLVASYGDDLSLSRLKLKSDEKPWAGAFHLKLAGICSRKPESRETAIKHLKTAKEWLNWRNKLKDDQRRDYPITSLDIAYETETVLRLSGVKKAIDNLNRWIPREIRLSAGNYLAENILAFSDNNDIENWGKYTHFRIDVKIFLICRQFQYNLPVSTDLTVVARHLCAVMARKKIKFKHKLIRLVVQFCDILAYHKVDQKITLEILDFIKVKPVEKIPFFYSDYSDKHEEILMDICLAKETLLLSLKSQQSTIDHFLPDKFKNIGKIKDTKERNRIEDDKREFFLFFNCAIPIYQLYSDLQTRRISATECEEKFEEICNTVAKNYEFKHQFGHWSNDRFLFLAGKLVNSALLLDSTPERIDFILKSFDGQTGRLRIRFEILRTIISHRDLLKTSYKILDECDQMIKNSELSAKEATDDYIKCLLFSRKIDNSFSKYFFDEAVKATSEIDYEAFIQIQSISYLSELGIPASNPKLAFEYARFIEYCDVKLNAYDKDHLPYTAGLLGIGNLDMPSLFAVICRWHHRNIAEIDQQIIYLIDKALDKEYFNQINAASLLPLMTNYRYDELEEVYKCLIEEFDKAFDSEQKNRFIKLLFSDLRLIKDKHFIRKIYEQVKSGKFLHNSILTDIKNYIDFLDSIDKKISDSSEPGTFKKETFRHDIDILQLDYTSAKQIEKAIDCIIIKNQESYNHRWSIQNLLTDIIEHCQPAQYIQFLNALIDISDKLLDFDSLENTLKEAFKQWSYYPALKIWKKEKFKIVLQSRLKHFNFVEHLSIWSIRQFGVMFSVEDAELTDIMVEILPTKIDLLSDESIYSSLELIKTKLSPTDNENLLTWILQRWNSKIKPDFADGCWREELAAPVDSSENIAYLLRFILGHPDKVLRWRAVHTLRRLAEFKNTTVLTVLLELQNKRDVQPFQNEKYHFYWMSAKLYLWIAIERISIDNTETLIKFKNLFYDELLDPALPHVLIRHYIKNTCLNLYGFDSSTYTEVELQNINAVNKSQLTPNKVEKSDLRNKKNAPDPEKKWNFRFNWIETLPYWFKSVGKPFGLTQYDVADIADRFITEKWGYSGNPDDDDYLRGQLYDREYSKTYNRKGNNPEIEKLSVYLEYHAMYCVAGYLIENKPLVQSEYYWEKWNYWLSSEANAFEKFWLSDLRDPIPMEDSYWKNEFNTFDKQWCNSIHEEYFDKTVGLLDNKNNFLKVFGGISKHIGTNEETITIRSCLVSNKGADALLRALQTSKDSYDYTLPFQEEEEEEEEVDDEQLEEDSINENGFVLQGWLREITSPYEGLDSHDPFFCNTLKGYISFGKSINSQFDLIYDDLFKTGHHKNRLISMYKNWNDISDVDSHYRKYNDAVESSGTILEADGEFILKILKTVKKSLIVQCVVERQLEEREYTYRLDDNRAHVKLYLIKEDGTVKTLRGTDYKIG</sequence>
<dbReference type="STRING" id="37752.IW18_03030"/>
<dbReference type="GO" id="GO:0005524">
    <property type="term" value="F:ATP binding"/>
    <property type="evidence" value="ECO:0007669"/>
    <property type="project" value="UniProtKB-KW"/>
</dbReference>
<keyword evidence="6" id="KW-1185">Reference proteome</keyword>
<gene>
    <name evidence="4" type="ORF">B0A73_09960</name>
    <name evidence="3" type="ORF">IW18_03030</name>
</gene>
<evidence type="ECO:0000313" key="3">
    <source>
        <dbReference type="EMBL" id="KIO54436.1"/>
    </source>
</evidence>
<dbReference type="InterPro" id="IPR027417">
    <property type="entry name" value="P-loop_NTPase"/>
</dbReference>
<feature type="domain" description="AAA+ ATPase" evidence="2">
    <location>
        <begin position="310"/>
        <end position="492"/>
    </location>
</feature>
<proteinExistence type="predicted"/>
<evidence type="ECO:0000313" key="5">
    <source>
        <dbReference type="Proteomes" id="UP000032061"/>
    </source>
</evidence>
<comment type="caution">
    <text evidence="3">The sequence shown here is derived from an EMBL/GenBank/DDBJ whole genome shotgun (WGS) entry which is preliminary data.</text>
</comment>
<name>A0A0D0F467_9FLAO</name>
<dbReference type="EMBL" id="JPRK01000003">
    <property type="protein sequence ID" value="KIO54436.1"/>
    <property type="molecule type" value="Genomic_DNA"/>
</dbReference>
<dbReference type="Proteomes" id="UP000198302">
    <property type="component" value="Unassembled WGS sequence"/>
</dbReference>
<evidence type="ECO:0000313" key="4">
    <source>
        <dbReference type="EMBL" id="OXA88092.1"/>
    </source>
</evidence>
<evidence type="ECO:0000313" key="6">
    <source>
        <dbReference type="Proteomes" id="UP000198302"/>
    </source>
</evidence>
<dbReference type="Proteomes" id="UP000032061">
    <property type="component" value="Unassembled WGS sequence"/>
</dbReference>
<dbReference type="Gene3D" id="3.40.50.300">
    <property type="entry name" value="P-loop containing nucleotide triphosphate hydrolases"/>
    <property type="match status" value="1"/>
</dbReference>
<reference evidence="4 6" key="2">
    <citation type="submission" date="2016-11" db="EMBL/GenBank/DDBJ databases">
        <title>Whole genomes of Flavobacteriaceae.</title>
        <authorList>
            <person name="Stine C."/>
            <person name="Li C."/>
            <person name="Tadesse D."/>
        </authorList>
    </citation>
    <scope>NUCLEOTIDE SEQUENCE [LARGE SCALE GENOMIC DNA]</scope>
    <source>
        <strain evidence="4 6">ATCC 51468</strain>
    </source>
</reference>
<dbReference type="InterPro" id="IPR003593">
    <property type="entry name" value="AAA+_ATPase"/>
</dbReference>
<dbReference type="EMBL" id="MUGX01000011">
    <property type="protein sequence ID" value="OXA88092.1"/>
    <property type="molecule type" value="Genomic_DNA"/>
</dbReference>
<organism evidence="3 5">
    <name type="scientific">Flavobacterium hibernum</name>
    <dbReference type="NCBI Taxonomy" id="37752"/>
    <lineage>
        <taxon>Bacteria</taxon>
        <taxon>Pseudomonadati</taxon>
        <taxon>Bacteroidota</taxon>
        <taxon>Flavobacteriia</taxon>
        <taxon>Flavobacteriales</taxon>
        <taxon>Flavobacteriaceae</taxon>
        <taxon>Flavobacterium</taxon>
    </lineage>
</organism>
<accession>A0A0D0F467</accession>
<dbReference type="OrthoDB" id="4770405at2"/>